<dbReference type="PANTHER" id="PTHR43133">
    <property type="entry name" value="RNA POLYMERASE ECF-TYPE SIGMA FACTO"/>
    <property type="match status" value="1"/>
</dbReference>
<dbReference type="InterPro" id="IPR036388">
    <property type="entry name" value="WH-like_DNA-bd_sf"/>
</dbReference>
<dbReference type="CDD" id="cd06171">
    <property type="entry name" value="Sigma70_r4"/>
    <property type="match status" value="1"/>
</dbReference>
<dbReference type="InterPro" id="IPR013249">
    <property type="entry name" value="RNA_pol_sigma70_r4_t2"/>
</dbReference>
<dbReference type="RefSeq" id="WP_207599838.1">
    <property type="nucleotide sequence ID" value="NZ_JAFNJU010000007.1"/>
</dbReference>
<keyword evidence="8" id="KW-1185">Reference proteome</keyword>
<dbReference type="GO" id="GO:0016987">
    <property type="term" value="F:sigma factor activity"/>
    <property type="evidence" value="ECO:0007669"/>
    <property type="project" value="UniProtKB-KW"/>
</dbReference>
<dbReference type="Gene3D" id="1.10.10.10">
    <property type="entry name" value="Winged helix-like DNA-binding domain superfamily/Winged helix DNA-binding domain"/>
    <property type="match status" value="1"/>
</dbReference>
<evidence type="ECO:0000256" key="1">
    <source>
        <dbReference type="ARBA" id="ARBA00010641"/>
    </source>
</evidence>
<comment type="similarity">
    <text evidence="1">Belongs to the sigma-70 factor family. ECF subfamily.</text>
</comment>
<comment type="caution">
    <text evidence="7">The sequence shown here is derived from an EMBL/GenBank/DDBJ whole genome shotgun (WGS) entry which is preliminary data.</text>
</comment>
<evidence type="ECO:0000256" key="4">
    <source>
        <dbReference type="ARBA" id="ARBA00023163"/>
    </source>
</evidence>
<dbReference type="SUPFAM" id="SSF88659">
    <property type="entry name" value="Sigma3 and sigma4 domains of RNA polymerase sigma factors"/>
    <property type="match status" value="1"/>
</dbReference>
<dbReference type="InterPro" id="IPR007627">
    <property type="entry name" value="RNA_pol_sigma70_r2"/>
</dbReference>
<dbReference type="AlphaFoldDB" id="A0A939H6X9"/>
<evidence type="ECO:0000259" key="5">
    <source>
        <dbReference type="Pfam" id="PF04542"/>
    </source>
</evidence>
<dbReference type="Pfam" id="PF08281">
    <property type="entry name" value="Sigma70_r4_2"/>
    <property type="match status" value="1"/>
</dbReference>
<evidence type="ECO:0000259" key="6">
    <source>
        <dbReference type="Pfam" id="PF08281"/>
    </source>
</evidence>
<keyword evidence="4" id="KW-0804">Transcription</keyword>
<feature type="domain" description="RNA polymerase sigma factor 70 region 4 type 2" evidence="6">
    <location>
        <begin position="105"/>
        <end position="155"/>
    </location>
</feature>
<keyword evidence="3" id="KW-0731">Sigma factor</keyword>
<dbReference type="GO" id="GO:0006352">
    <property type="term" value="P:DNA-templated transcription initiation"/>
    <property type="evidence" value="ECO:0007669"/>
    <property type="project" value="InterPro"/>
</dbReference>
<dbReference type="PANTHER" id="PTHR43133:SF51">
    <property type="entry name" value="RNA POLYMERASE SIGMA FACTOR"/>
    <property type="match status" value="1"/>
</dbReference>
<dbReference type="SUPFAM" id="SSF88946">
    <property type="entry name" value="Sigma2 domain of RNA polymerase sigma factors"/>
    <property type="match status" value="1"/>
</dbReference>
<dbReference type="InterPro" id="IPR013325">
    <property type="entry name" value="RNA_pol_sigma_r2"/>
</dbReference>
<evidence type="ECO:0000313" key="8">
    <source>
        <dbReference type="Proteomes" id="UP000664218"/>
    </source>
</evidence>
<reference evidence="7" key="1">
    <citation type="submission" date="2021-03" db="EMBL/GenBank/DDBJ databases">
        <title>Proteiniclasticum marinus sp. nov., isolated from tidal flat sediment.</title>
        <authorList>
            <person name="Namirimu T."/>
            <person name="Yang J.-A."/>
            <person name="Yang S.-H."/>
            <person name="Kim Y.-J."/>
            <person name="Kwon K.K."/>
        </authorList>
    </citation>
    <scope>NUCLEOTIDE SEQUENCE</scope>
    <source>
        <strain evidence="7">SCR006</strain>
    </source>
</reference>
<sequence length="171" mass="19516">MGLFAKKPLTKDSYLSFITSYKSILYKIAYGYLSREADALEAVDEAVYLGYAKLKQLKDPEALKSWVTRILINECHRILRSRKKEVPAEHLPDIEAVETETSMTVKSAVENLPEELKEIIILRYFADYSVRDTAIFLDLPQGTVATRARKALELLKEDLISMEGGFRHESL</sequence>
<dbReference type="EMBL" id="JAFNJU010000007">
    <property type="protein sequence ID" value="MBO1265314.1"/>
    <property type="molecule type" value="Genomic_DNA"/>
</dbReference>
<name>A0A939H6X9_9CLOT</name>
<evidence type="ECO:0000313" key="7">
    <source>
        <dbReference type="EMBL" id="MBO1265314.1"/>
    </source>
</evidence>
<dbReference type="InterPro" id="IPR039425">
    <property type="entry name" value="RNA_pol_sigma-70-like"/>
</dbReference>
<dbReference type="InterPro" id="IPR013324">
    <property type="entry name" value="RNA_pol_sigma_r3/r4-like"/>
</dbReference>
<organism evidence="7 8">
    <name type="scientific">Proteiniclasticum aestuarii</name>
    <dbReference type="NCBI Taxonomy" id="2817862"/>
    <lineage>
        <taxon>Bacteria</taxon>
        <taxon>Bacillati</taxon>
        <taxon>Bacillota</taxon>
        <taxon>Clostridia</taxon>
        <taxon>Eubacteriales</taxon>
        <taxon>Clostridiaceae</taxon>
        <taxon>Proteiniclasticum</taxon>
    </lineage>
</organism>
<dbReference type="GO" id="GO:0003677">
    <property type="term" value="F:DNA binding"/>
    <property type="evidence" value="ECO:0007669"/>
    <property type="project" value="InterPro"/>
</dbReference>
<feature type="domain" description="RNA polymerase sigma-70 region 2" evidence="5">
    <location>
        <begin position="18"/>
        <end position="84"/>
    </location>
</feature>
<evidence type="ECO:0000256" key="2">
    <source>
        <dbReference type="ARBA" id="ARBA00023015"/>
    </source>
</evidence>
<proteinExistence type="inferred from homology"/>
<dbReference type="InterPro" id="IPR014284">
    <property type="entry name" value="RNA_pol_sigma-70_dom"/>
</dbReference>
<dbReference type="NCBIfam" id="TIGR02937">
    <property type="entry name" value="sigma70-ECF"/>
    <property type="match status" value="1"/>
</dbReference>
<accession>A0A939H6X9</accession>
<dbReference type="Proteomes" id="UP000664218">
    <property type="component" value="Unassembled WGS sequence"/>
</dbReference>
<dbReference type="Pfam" id="PF04542">
    <property type="entry name" value="Sigma70_r2"/>
    <property type="match status" value="1"/>
</dbReference>
<evidence type="ECO:0000256" key="3">
    <source>
        <dbReference type="ARBA" id="ARBA00023082"/>
    </source>
</evidence>
<protein>
    <submittedName>
        <fullName evidence="7">Sigma-70 family RNA polymerase sigma factor</fullName>
    </submittedName>
</protein>
<dbReference type="Gene3D" id="1.10.1740.10">
    <property type="match status" value="1"/>
</dbReference>
<keyword evidence="2" id="KW-0805">Transcription regulation</keyword>
<gene>
    <name evidence="7" type="ORF">J3A84_09760</name>
</gene>